<dbReference type="PANTHER" id="PTHR42643:SF38">
    <property type="entry name" value="IONOTROPIC RECEPTOR 100A"/>
    <property type="match status" value="1"/>
</dbReference>
<evidence type="ECO:0000256" key="3">
    <source>
        <dbReference type="ARBA" id="ARBA00022475"/>
    </source>
</evidence>
<dbReference type="GO" id="GO:0005886">
    <property type="term" value="C:plasma membrane"/>
    <property type="evidence" value="ECO:0007669"/>
    <property type="project" value="UniProtKB-SubCell"/>
</dbReference>
<evidence type="ECO:0000256" key="9">
    <source>
        <dbReference type="SAM" id="Phobius"/>
    </source>
</evidence>
<proteinExistence type="inferred from homology"/>
<accession>A0A9D4QCP4</accession>
<dbReference type="InterPro" id="IPR001320">
    <property type="entry name" value="Iontro_rcpt_C"/>
</dbReference>
<feature type="domain" description="Ionotropic glutamate receptor C-terminal" evidence="10">
    <location>
        <begin position="116"/>
        <end position="384"/>
    </location>
</feature>
<keyword evidence="7" id="KW-0675">Receptor</keyword>
<protein>
    <recommendedName>
        <fullName evidence="10">Ionotropic glutamate receptor C-terminal domain-containing protein</fullName>
    </recommendedName>
</protein>
<evidence type="ECO:0000256" key="4">
    <source>
        <dbReference type="ARBA" id="ARBA00022692"/>
    </source>
</evidence>
<keyword evidence="5 9" id="KW-1133">Transmembrane helix</keyword>
<evidence type="ECO:0000256" key="6">
    <source>
        <dbReference type="ARBA" id="ARBA00023136"/>
    </source>
</evidence>
<feature type="transmembrane region" description="Helical" evidence="9">
    <location>
        <begin position="170"/>
        <end position="190"/>
    </location>
</feature>
<feature type="transmembrane region" description="Helical" evidence="9">
    <location>
        <begin position="116"/>
        <end position="135"/>
    </location>
</feature>
<dbReference type="AlphaFoldDB" id="A0A9D4QCP4"/>
<keyword evidence="6 9" id="KW-0472">Membrane</keyword>
<evidence type="ECO:0000256" key="8">
    <source>
        <dbReference type="ARBA" id="ARBA00023180"/>
    </source>
</evidence>
<reference evidence="11" key="1">
    <citation type="journal article" date="2020" name="Cell">
        <title>Large-Scale Comparative Analyses of Tick Genomes Elucidate Their Genetic Diversity and Vector Capacities.</title>
        <authorList>
            <consortium name="Tick Genome and Microbiome Consortium (TIGMIC)"/>
            <person name="Jia N."/>
            <person name="Wang J."/>
            <person name="Shi W."/>
            <person name="Du L."/>
            <person name="Sun Y."/>
            <person name="Zhan W."/>
            <person name="Jiang J.F."/>
            <person name="Wang Q."/>
            <person name="Zhang B."/>
            <person name="Ji P."/>
            <person name="Bell-Sakyi L."/>
            <person name="Cui X.M."/>
            <person name="Yuan T.T."/>
            <person name="Jiang B.G."/>
            <person name="Yang W.F."/>
            <person name="Lam T.T."/>
            <person name="Chang Q.C."/>
            <person name="Ding S.J."/>
            <person name="Wang X.J."/>
            <person name="Zhu J.G."/>
            <person name="Ruan X.D."/>
            <person name="Zhao L."/>
            <person name="Wei J.T."/>
            <person name="Ye R.Z."/>
            <person name="Que T.C."/>
            <person name="Du C.H."/>
            <person name="Zhou Y.H."/>
            <person name="Cheng J.X."/>
            <person name="Dai P.F."/>
            <person name="Guo W.B."/>
            <person name="Han X.H."/>
            <person name="Huang E.J."/>
            <person name="Li L.F."/>
            <person name="Wei W."/>
            <person name="Gao Y.C."/>
            <person name="Liu J.Z."/>
            <person name="Shao H.Z."/>
            <person name="Wang X."/>
            <person name="Wang C.C."/>
            <person name="Yang T.C."/>
            <person name="Huo Q.B."/>
            <person name="Li W."/>
            <person name="Chen H.Y."/>
            <person name="Chen S.E."/>
            <person name="Zhou L.G."/>
            <person name="Ni X.B."/>
            <person name="Tian J.H."/>
            <person name="Sheng Y."/>
            <person name="Liu T."/>
            <person name="Pan Y.S."/>
            <person name="Xia L.Y."/>
            <person name="Li J."/>
            <person name="Zhao F."/>
            <person name="Cao W.C."/>
        </authorList>
    </citation>
    <scope>NUCLEOTIDE SEQUENCE</scope>
    <source>
        <strain evidence="11">Rsan-2018</strain>
    </source>
</reference>
<dbReference type="PANTHER" id="PTHR42643">
    <property type="entry name" value="IONOTROPIC RECEPTOR 20A-RELATED"/>
    <property type="match status" value="1"/>
</dbReference>
<dbReference type="VEuPathDB" id="VectorBase:RSAN_049977"/>
<feature type="transmembrane region" description="Helical" evidence="9">
    <location>
        <begin position="377"/>
        <end position="403"/>
    </location>
</feature>
<evidence type="ECO:0000256" key="5">
    <source>
        <dbReference type="ARBA" id="ARBA00022989"/>
    </source>
</evidence>
<evidence type="ECO:0000256" key="1">
    <source>
        <dbReference type="ARBA" id="ARBA00004651"/>
    </source>
</evidence>
<dbReference type="InterPro" id="IPR052192">
    <property type="entry name" value="Insect_Ionotropic_Sensory_Rcpt"/>
</dbReference>
<comment type="caution">
    <text evidence="11">The sequence shown here is derived from an EMBL/GenBank/DDBJ whole genome shotgun (WGS) entry which is preliminary data.</text>
</comment>
<dbReference type="GO" id="GO:0050906">
    <property type="term" value="P:detection of stimulus involved in sensory perception"/>
    <property type="evidence" value="ECO:0007669"/>
    <property type="project" value="UniProtKB-ARBA"/>
</dbReference>
<keyword evidence="3" id="KW-1003">Cell membrane</keyword>
<evidence type="ECO:0000313" key="11">
    <source>
        <dbReference type="EMBL" id="KAH7975980.1"/>
    </source>
</evidence>
<organism evidence="11 12">
    <name type="scientific">Rhipicephalus sanguineus</name>
    <name type="common">Brown dog tick</name>
    <name type="synonym">Ixodes sanguineus</name>
    <dbReference type="NCBI Taxonomy" id="34632"/>
    <lineage>
        <taxon>Eukaryota</taxon>
        <taxon>Metazoa</taxon>
        <taxon>Ecdysozoa</taxon>
        <taxon>Arthropoda</taxon>
        <taxon>Chelicerata</taxon>
        <taxon>Arachnida</taxon>
        <taxon>Acari</taxon>
        <taxon>Parasitiformes</taxon>
        <taxon>Ixodida</taxon>
        <taxon>Ixodoidea</taxon>
        <taxon>Ixodidae</taxon>
        <taxon>Rhipicephalinae</taxon>
        <taxon>Rhipicephalus</taxon>
        <taxon>Rhipicephalus</taxon>
    </lineage>
</organism>
<sequence length="429" mass="48459">MAPPAEYAAVAPPIVDALKSSAKLRANMSWLLYYAHLEDLTRDCSQNDFEVLTDVRTMLESDVSFTLFSPTVDRNQLADASDPVWHEEAVILGGFSEASAHQISITGSFTVFGMEVWLTLLGCLVVLPFVASLAPKSEYTFWFNLKNYSFRLLAIVFLESSPRTPRQVSARIVIAFWWLAMLVLTNFFSAEMKAALTVRQPSGHRVDSAADLAARDDVNAYTMHGTVYHLLLAYSPRDDDRKVASKLTPSFRVHYHRLYSPAVLDEVANGRAVIIADRTSAVYQIARACHSYPGHEFYFGRERLFSHMMVIYYGRHRERKLTNVMKKWNTRMNWLTEAGLLNKWHDDTESLAGDFSRCPKIRMGEAEQLDFEHHQPIFVLFLAGHALALAALLVEVAVNGVAAPSTTSRRPLRIPRTYVRRINNVVTAP</sequence>
<comment type="subcellular location">
    <subcellularLocation>
        <location evidence="1">Cell membrane</location>
        <topology evidence="1">Multi-pass membrane protein</topology>
    </subcellularLocation>
</comment>
<dbReference type="Gene3D" id="1.10.287.70">
    <property type="match status" value="1"/>
</dbReference>
<evidence type="ECO:0000256" key="2">
    <source>
        <dbReference type="ARBA" id="ARBA00008685"/>
    </source>
</evidence>
<keyword evidence="12" id="KW-1185">Reference proteome</keyword>
<gene>
    <name evidence="11" type="ORF">HPB52_007208</name>
</gene>
<evidence type="ECO:0000259" key="10">
    <source>
        <dbReference type="Pfam" id="PF00060"/>
    </source>
</evidence>
<dbReference type="SUPFAM" id="SSF53850">
    <property type="entry name" value="Periplasmic binding protein-like II"/>
    <property type="match status" value="1"/>
</dbReference>
<name>A0A9D4QCP4_RHISA</name>
<reference evidence="11" key="2">
    <citation type="submission" date="2021-09" db="EMBL/GenBank/DDBJ databases">
        <authorList>
            <person name="Jia N."/>
            <person name="Wang J."/>
            <person name="Shi W."/>
            <person name="Du L."/>
            <person name="Sun Y."/>
            <person name="Zhan W."/>
            <person name="Jiang J."/>
            <person name="Wang Q."/>
            <person name="Zhang B."/>
            <person name="Ji P."/>
            <person name="Sakyi L.B."/>
            <person name="Cui X."/>
            <person name="Yuan T."/>
            <person name="Jiang B."/>
            <person name="Yang W."/>
            <person name="Lam T.T.-Y."/>
            <person name="Chang Q."/>
            <person name="Ding S."/>
            <person name="Wang X."/>
            <person name="Zhu J."/>
            <person name="Ruan X."/>
            <person name="Zhao L."/>
            <person name="Wei J."/>
            <person name="Que T."/>
            <person name="Du C."/>
            <person name="Cheng J."/>
            <person name="Dai P."/>
            <person name="Han X."/>
            <person name="Huang E."/>
            <person name="Gao Y."/>
            <person name="Liu J."/>
            <person name="Shao H."/>
            <person name="Ye R."/>
            <person name="Li L."/>
            <person name="Wei W."/>
            <person name="Wang X."/>
            <person name="Wang C."/>
            <person name="Huo Q."/>
            <person name="Li W."/>
            <person name="Guo W."/>
            <person name="Chen H."/>
            <person name="Chen S."/>
            <person name="Zhou L."/>
            <person name="Zhou L."/>
            <person name="Ni X."/>
            <person name="Tian J."/>
            <person name="Zhou Y."/>
            <person name="Sheng Y."/>
            <person name="Liu T."/>
            <person name="Pan Y."/>
            <person name="Xia L."/>
            <person name="Li J."/>
            <person name="Zhao F."/>
            <person name="Cao W."/>
        </authorList>
    </citation>
    <scope>NUCLEOTIDE SEQUENCE</scope>
    <source>
        <strain evidence="11">Rsan-2018</strain>
        <tissue evidence="11">Larvae</tissue>
    </source>
</reference>
<dbReference type="Pfam" id="PF00060">
    <property type="entry name" value="Lig_chan"/>
    <property type="match status" value="1"/>
</dbReference>
<evidence type="ECO:0000256" key="7">
    <source>
        <dbReference type="ARBA" id="ARBA00023170"/>
    </source>
</evidence>
<keyword evidence="4 9" id="KW-0812">Transmembrane</keyword>
<evidence type="ECO:0000313" key="12">
    <source>
        <dbReference type="Proteomes" id="UP000821837"/>
    </source>
</evidence>
<dbReference type="EMBL" id="JABSTV010001246">
    <property type="protein sequence ID" value="KAH7975980.1"/>
    <property type="molecule type" value="Genomic_DNA"/>
</dbReference>
<dbReference type="GO" id="GO:0015276">
    <property type="term" value="F:ligand-gated monoatomic ion channel activity"/>
    <property type="evidence" value="ECO:0007669"/>
    <property type="project" value="InterPro"/>
</dbReference>
<comment type="similarity">
    <text evidence="2">Belongs to the glutamate-gated ion channel (TC 1.A.10.1) family.</text>
</comment>
<keyword evidence="8" id="KW-0325">Glycoprotein</keyword>
<dbReference type="Proteomes" id="UP000821837">
    <property type="component" value="Chromosome 10"/>
</dbReference>